<evidence type="ECO:0000256" key="1">
    <source>
        <dbReference type="SAM" id="MobiDB-lite"/>
    </source>
</evidence>
<dbReference type="EMBL" id="BSXT01000278">
    <property type="protein sequence ID" value="GMF23228.1"/>
    <property type="molecule type" value="Genomic_DNA"/>
</dbReference>
<dbReference type="Proteomes" id="UP001165121">
    <property type="component" value="Unassembled WGS sequence"/>
</dbReference>
<reference evidence="2" key="1">
    <citation type="submission" date="2023-04" db="EMBL/GenBank/DDBJ databases">
        <title>Phytophthora fragariaefolia NBRC 109709.</title>
        <authorList>
            <person name="Ichikawa N."/>
            <person name="Sato H."/>
            <person name="Tonouchi N."/>
        </authorList>
    </citation>
    <scope>NUCLEOTIDE SEQUENCE</scope>
    <source>
        <strain evidence="2">NBRC 109709</strain>
    </source>
</reference>
<gene>
    <name evidence="2" type="ORF">Pfra01_000362600</name>
</gene>
<comment type="caution">
    <text evidence="2">The sequence shown here is derived from an EMBL/GenBank/DDBJ whole genome shotgun (WGS) entry which is preliminary data.</text>
</comment>
<organism evidence="2 3">
    <name type="scientific">Phytophthora fragariaefolia</name>
    <dbReference type="NCBI Taxonomy" id="1490495"/>
    <lineage>
        <taxon>Eukaryota</taxon>
        <taxon>Sar</taxon>
        <taxon>Stramenopiles</taxon>
        <taxon>Oomycota</taxon>
        <taxon>Peronosporomycetes</taxon>
        <taxon>Peronosporales</taxon>
        <taxon>Peronosporaceae</taxon>
        <taxon>Phytophthora</taxon>
    </lineage>
</organism>
<sequence>MRYSCSFGMSTPTTQAAGTPVAFVAASTVVASSATTRSSSASSPVVTSTVTKSSSPKRYRSLGEYKKARGNTVFARDELQALFDADSDADMDDSEEAEETSSSRRDDPGVRSRRPREDNSDASSSKRSRGDGDRPLADVVPLSSPRSGGDSTPSGVVASRTAPVRDPWMPTPSEIESRFVNTAPPSQYALYSCSGIKDDDATKELDFDPATDQRRDYFIGLFHELRWYGNKKTSRRSRVPEWQPHCQSWGAFVDNFNKDPAGYRERVRSAREHYERFSKRPKIGQLHRGAVEAGIPCAVPMGIACEHCHAGTVRVSEREINGHTDIRVPVELKALHTNLIAQMSSSTAGGHSNLPRAVDDYTLAQVLRHSADLVVVGFVRRHHFRNVTHQDVPRLPRIVVRGQSSPTNTKMIRTLGTDLTIDNSLDDPASCSLCVSQWGCRQREDATGLVRQTPLIALRLLNASRRLSLPRRGRSWPLLKDQIAQVSQTGSNVQVDLGSRLAVLRTRGGALDQASAPSHQQ</sequence>
<name>A0A9W6WZG6_9STRA</name>
<feature type="compositionally biased region" description="Basic and acidic residues" evidence="1">
    <location>
        <begin position="101"/>
        <end position="119"/>
    </location>
</feature>
<feature type="compositionally biased region" description="Acidic residues" evidence="1">
    <location>
        <begin position="85"/>
        <end position="99"/>
    </location>
</feature>
<evidence type="ECO:0000313" key="3">
    <source>
        <dbReference type="Proteomes" id="UP001165121"/>
    </source>
</evidence>
<proteinExistence type="predicted"/>
<dbReference type="AlphaFoldDB" id="A0A9W6WZG6"/>
<feature type="compositionally biased region" description="Low complexity" evidence="1">
    <location>
        <begin position="33"/>
        <end position="54"/>
    </location>
</feature>
<protein>
    <submittedName>
        <fullName evidence="2">Unnamed protein product</fullName>
    </submittedName>
</protein>
<accession>A0A9W6WZG6</accession>
<keyword evidence="3" id="KW-1185">Reference proteome</keyword>
<feature type="region of interest" description="Disordered" evidence="1">
    <location>
        <begin position="33"/>
        <end position="71"/>
    </location>
</feature>
<evidence type="ECO:0000313" key="2">
    <source>
        <dbReference type="EMBL" id="GMF23228.1"/>
    </source>
</evidence>
<feature type="region of interest" description="Disordered" evidence="1">
    <location>
        <begin position="84"/>
        <end position="170"/>
    </location>
</feature>
<feature type="compositionally biased region" description="Polar residues" evidence="1">
    <location>
        <begin position="144"/>
        <end position="154"/>
    </location>
</feature>